<dbReference type="OrthoDB" id="3201807at2759"/>
<feature type="region of interest" description="Disordered" evidence="1">
    <location>
        <begin position="164"/>
        <end position="214"/>
    </location>
</feature>
<organism evidence="2 3">
    <name type="scientific">Thelephora terrestris</name>
    <dbReference type="NCBI Taxonomy" id="56493"/>
    <lineage>
        <taxon>Eukaryota</taxon>
        <taxon>Fungi</taxon>
        <taxon>Dikarya</taxon>
        <taxon>Basidiomycota</taxon>
        <taxon>Agaricomycotina</taxon>
        <taxon>Agaricomycetes</taxon>
        <taxon>Thelephorales</taxon>
        <taxon>Thelephoraceae</taxon>
        <taxon>Thelephora</taxon>
    </lineage>
</organism>
<evidence type="ECO:0000313" key="2">
    <source>
        <dbReference type="EMBL" id="KAF9787343.1"/>
    </source>
</evidence>
<name>A0A9P6HI20_9AGAM</name>
<comment type="caution">
    <text evidence="2">The sequence shown here is derived from an EMBL/GenBank/DDBJ whole genome shotgun (WGS) entry which is preliminary data.</text>
</comment>
<feature type="region of interest" description="Disordered" evidence="1">
    <location>
        <begin position="238"/>
        <end position="281"/>
    </location>
</feature>
<keyword evidence="3" id="KW-1185">Reference proteome</keyword>
<dbReference type="AlphaFoldDB" id="A0A9P6HI20"/>
<gene>
    <name evidence="2" type="ORF">BJ322DRAFT_1054855</name>
</gene>
<feature type="compositionally biased region" description="Polar residues" evidence="1">
    <location>
        <begin position="189"/>
        <end position="206"/>
    </location>
</feature>
<dbReference type="Proteomes" id="UP000736335">
    <property type="component" value="Unassembled WGS sequence"/>
</dbReference>
<sequence>MADPRSPTQAGQPVRVYPLKWMESVFSSREKTEYLLKPEVENGNVTYHDMELAQSLFGSRKRHLPLIYSSIAFLGVVAYSQGFARPKWRLTKLMTTSTLLGFCSYSIGFNQNLSAHIKFARSLENPVGFNQALRNVNARLGGREHFPYGVPERREELVGAALGPTFQASPTSTESTSATTEPTEGWAVSPSQEDLDQNQTEQTHQVVVQRPTGKWDEIRAANNKAGAPSSWDVIRQSHERNKTPPQSSQSATRSGNPVGGTTGEGTYDRYNSSDLDPSITIDEREQKWDKRALDEARFEAVLEAERRRASKS</sequence>
<feature type="compositionally biased region" description="Low complexity" evidence="1">
    <location>
        <begin position="168"/>
        <end position="184"/>
    </location>
</feature>
<evidence type="ECO:0000256" key="1">
    <source>
        <dbReference type="SAM" id="MobiDB-lite"/>
    </source>
</evidence>
<reference evidence="2" key="2">
    <citation type="submission" date="2020-11" db="EMBL/GenBank/DDBJ databases">
        <authorList>
            <consortium name="DOE Joint Genome Institute"/>
            <person name="Kuo A."/>
            <person name="Miyauchi S."/>
            <person name="Kiss E."/>
            <person name="Drula E."/>
            <person name="Kohler A."/>
            <person name="Sanchez-Garcia M."/>
            <person name="Andreopoulos B."/>
            <person name="Barry K.W."/>
            <person name="Bonito G."/>
            <person name="Buee M."/>
            <person name="Carver A."/>
            <person name="Chen C."/>
            <person name="Cichocki N."/>
            <person name="Clum A."/>
            <person name="Culley D."/>
            <person name="Crous P.W."/>
            <person name="Fauchery L."/>
            <person name="Girlanda M."/>
            <person name="Hayes R."/>
            <person name="Keri Z."/>
            <person name="Labutti K."/>
            <person name="Lipzen A."/>
            <person name="Lombard V."/>
            <person name="Magnuson J."/>
            <person name="Maillard F."/>
            <person name="Morin E."/>
            <person name="Murat C."/>
            <person name="Nolan M."/>
            <person name="Ohm R."/>
            <person name="Pangilinan J."/>
            <person name="Pereira M."/>
            <person name="Perotto S."/>
            <person name="Peter M."/>
            <person name="Riley R."/>
            <person name="Sitrit Y."/>
            <person name="Stielow B."/>
            <person name="Szollosi G."/>
            <person name="Zifcakova L."/>
            <person name="Stursova M."/>
            <person name="Spatafora J.W."/>
            <person name="Tedersoo L."/>
            <person name="Vaario L.-M."/>
            <person name="Yamada A."/>
            <person name="Yan M."/>
            <person name="Wang P."/>
            <person name="Xu J."/>
            <person name="Bruns T."/>
            <person name="Baldrian P."/>
            <person name="Vilgalys R."/>
            <person name="Henrissat B."/>
            <person name="Grigoriev I.V."/>
            <person name="Hibbett D."/>
            <person name="Nagy L.G."/>
            <person name="Martin F.M."/>
        </authorList>
    </citation>
    <scope>NUCLEOTIDE SEQUENCE</scope>
    <source>
        <strain evidence="2">UH-Tt-Lm1</strain>
    </source>
</reference>
<feature type="compositionally biased region" description="Polar residues" evidence="1">
    <location>
        <begin position="243"/>
        <end position="255"/>
    </location>
</feature>
<dbReference type="EMBL" id="WIUZ02000005">
    <property type="protein sequence ID" value="KAF9787343.1"/>
    <property type="molecule type" value="Genomic_DNA"/>
</dbReference>
<reference evidence="2" key="1">
    <citation type="journal article" date="2020" name="Nat. Commun.">
        <title>Large-scale genome sequencing of mycorrhizal fungi provides insights into the early evolution of symbiotic traits.</title>
        <authorList>
            <person name="Miyauchi S."/>
            <person name="Kiss E."/>
            <person name="Kuo A."/>
            <person name="Drula E."/>
            <person name="Kohler A."/>
            <person name="Sanchez-Garcia M."/>
            <person name="Morin E."/>
            <person name="Andreopoulos B."/>
            <person name="Barry K.W."/>
            <person name="Bonito G."/>
            <person name="Buee M."/>
            <person name="Carver A."/>
            <person name="Chen C."/>
            <person name="Cichocki N."/>
            <person name="Clum A."/>
            <person name="Culley D."/>
            <person name="Crous P.W."/>
            <person name="Fauchery L."/>
            <person name="Girlanda M."/>
            <person name="Hayes R.D."/>
            <person name="Keri Z."/>
            <person name="LaButti K."/>
            <person name="Lipzen A."/>
            <person name="Lombard V."/>
            <person name="Magnuson J."/>
            <person name="Maillard F."/>
            <person name="Murat C."/>
            <person name="Nolan M."/>
            <person name="Ohm R.A."/>
            <person name="Pangilinan J."/>
            <person name="Pereira M.F."/>
            <person name="Perotto S."/>
            <person name="Peter M."/>
            <person name="Pfister S."/>
            <person name="Riley R."/>
            <person name="Sitrit Y."/>
            <person name="Stielow J.B."/>
            <person name="Szollosi G."/>
            <person name="Zifcakova L."/>
            <person name="Stursova M."/>
            <person name="Spatafora J.W."/>
            <person name="Tedersoo L."/>
            <person name="Vaario L.M."/>
            <person name="Yamada A."/>
            <person name="Yan M."/>
            <person name="Wang P."/>
            <person name="Xu J."/>
            <person name="Bruns T."/>
            <person name="Baldrian P."/>
            <person name="Vilgalys R."/>
            <person name="Dunand C."/>
            <person name="Henrissat B."/>
            <person name="Grigoriev I.V."/>
            <person name="Hibbett D."/>
            <person name="Nagy L.G."/>
            <person name="Martin F.M."/>
        </authorList>
    </citation>
    <scope>NUCLEOTIDE SEQUENCE</scope>
    <source>
        <strain evidence="2">UH-Tt-Lm1</strain>
    </source>
</reference>
<accession>A0A9P6HI20</accession>
<evidence type="ECO:0000313" key="3">
    <source>
        <dbReference type="Proteomes" id="UP000736335"/>
    </source>
</evidence>
<protein>
    <submittedName>
        <fullName evidence="2">Uncharacterized protein</fullName>
    </submittedName>
</protein>
<proteinExistence type="predicted"/>